<feature type="region of interest" description="Disordered" evidence="1">
    <location>
        <begin position="64"/>
        <end position="102"/>
    </location>
</feature>
<feature type="compositionally biased region" description="Polar residues" evidence="1">
    <location>
        <begin position="64"/>
        <end position="90"/>
    </location>
</feature>
<protein>
    <submittedName>
        <fullName evidence="2">Uncharacterized protein</fullName>
    </submittedName>
</protein>
<sequence length="102" mass="10380">MVSSVPISGAVKGFSVFASAEVGGLLGRRTVPSAVSLPPISPAAQHKPARLGAEVVHRTTPIGQRTMTPAVSQPPISQAAQHNPTRSASALSHRATPIGGTR</sequence>
<dbReference type="EMBL" id="CP142149">
    <property type="protein sequence ID" value="WSE34390.1"/>
    <property type="molecule type" value="Genomic_DNA"/>
</dbReference>
<name>A0ABZ1ILM1_9PSEU</name>
<accession>A0ABZ1ILM1</accession>
<evidence type="ECO:0000256" key="1">
    <source>
        <dbReference type="SAM" id="MobiDB-lite"/>
    </source>
</evidence>
<evidence type="ECO:0000313" key="2">
    <source>
        <dbReference type="EMBL" id="WSE34390.1"/>
    </source>
</evidence>
<evidence type="ECO:0000313" key="3">
    <source>
        <dbReference type="Proteomes" id="UP001330812"/>
    </source>
</evidence>
<dbReference type="Proteomes" id="UP001330812">
    <property type="component" value="Chromosome"/>
</dbReference>
<keyword evidence="3" id="KW-1185">Reference proteome</keyword>
<reference evidence="2 3" key="1">
    <citation type="journal article" date="2015" name="Int. J. Syst. Evol. Microbiol.">
        <title>Amycolatopsis rhabdoformis sp. nov., an actinomycete isolated from a tropical forest soil.</title>
        <authorList>
            <person name="Souza W.R."/>
            <person name="Silva R.E."/>
            <person name="Goodfellow M."/>
            <person name="Busarakam K."/>
            <person name="Figueiro F.S."/>
            <person name="Ferreira D."/>
            <person name="Rodrigues-Filho E."/>
            <person name="Moraes L.A.B."/>
            <person name="Zucchi T.D."/>
        </authorList>
    </citation>
    <scope>NUCLEOTIDE SEQUENCE [LARGE SCALE GENOMIC DNA]</scope>
    <source>
        <strain evidence="2 3">NCIMB 14900</strain>
    </source>
</reference>
<dbReference type="RefSeq" id="WP_326837197.1">
    <property type="nucleotide sequence ID" value="NZ_CP142149.1"/>
</dbReference>
<proteinExistence type="predicted"/>
<gene>
    <name evidence="2" type="ORF">VSH64_20240</name>
</gene>
<organism evidence="2 3">
    <name type="scientific">Amycolatopsis rhabdoformis</name>
    <dbReference type="NCBI Taxonomy" id="1448059"/>
    <lineage>
        <taxon>Bacteria</taxon>
        <taxon>Bacillati</taxon>
        <taxon>Actinomycetota</taxon>
        <taxon>Actinomycetes</taxon>
        <taxon>Pseudonocardiales</taxon>
        <taxon>Pseudonocardiaceae</taxon>
        <taxon>Amycolatopsis</taxon>
    </lineage>
</organism>